<accession>A0A160VIG8</accession>
<dbReference type="PANTHER" id="PTHR34039:SF1">
    <property type="entry name" value="UPF0102 PROTEIN YRAN"/>
    <property type="match status" value="1"/>
</dbReference>
<dbReference type="Pfam" id="PF01351">
    <property type="entry name" value="RNase_HII"/>
    <property type="match status" value="1"/>
</dbReference>
<evidence type="ECO:0000259" key="1">
    <source>
        <dbReference type="PROSITE" id="PS51975"/>
    </source>
</evidence>
<dbReference type="Gene3D" id="3.40.1350.10">
    <property type="match status" value="1"/>
</dbReference>
<dbReference type="Gene3D" id="3.30.420.10">
    <property type="entry name" value="Ribonuclease H-like superfamily/Ribonuclease H"/>
    <property type="match status" value="1"/>
</dbReference>
<dbReference type="SUPFAM" id="SSF52980">
    <property type="entry name" value="Restriction endonuclease-like"/>
    <property type="match status" value="1"/>
</dbReference>
<evidence type="ECO:0000313" key="2">
    <source>
        <dbReference type="EMBL" id="CUV10595.1"/>
    </source>
</evidence>
<dbReference type="InterPro" id="IPR036397">
    <property type="entry name" value="RNaseH_sf"/>
</dbReference>
<dbReference type="GO" id="GO:0003676">
    <property type="term" value="F:nucleic acid binding"/>
    <property type="evidence" value="ECO:0007669"/>
    <property type="project" value="InterPro"/>
</dbReference>
<organism evidence="2">
    <name type="scientific">hydrothermal vent metagenome</name>
    <dbReference type="NCBI Taxonomy" id="652676"/>
    <lineage>
        <taxon>unclassified sequences</taxon>
        <taxon>metagenomes</taxon>
        <taxon>ecological metagenomes</taxon>
    </lineage>
</organism>
<dbReference type="InterPro" id="IPR024567">
    <property type="entry name" value="RNase_HII/HIII_dom"/>
</dbReference>
<dbReference type="EMBL" id="FAXC01000449">
    <property type="protein sequence ID" value="CUV10595.1"/>
    <property type="molecule type" value="Genomic_DNA"/>
</dbReference>
<dbReference type="InterPro" id="IPR011856">
    <property type="entry name" value="tRNA_endonuc-like_dom_sf"/>
</dbReference>
<protein>
    <submittedName>
        <fullName evidence="2">Ribonuclease HII</fullName>
        <ecNumber evidence="2">3.1.26.4</ecNumber>
    </submittedName>
</protein>
<dbReference type="PANTHER" id="PTHR34039">
    <property type="entry name" value="UPF0102 PROTEIN YRAN"/>
    <property type="match status" value="1"/>
</dbReference>
<dbReference type="SUPFAM" id="SSF53098">
    <property type="entry name" value="Ribonuclease H-like"/>
    <property type="match status" value="1"/>
</dbReference>
<dbReference type="Pfam" id="PF02021">
    <property type="entry name" value="UPF0102"/>
    <property type="match status" value="1"/>
</dbReference>
<dbReference type="GO" id="GO:0004523">
    <property type="term" value="F:RNA-DNA hybrid ribonuclease activity"/>
    <property type="evidence" value="ECO:0007669"/>
    <property type="project" value="UniProtKB-EC"/>
</dbReference>
<dbReference type="EC" id="3.1.26.4" evidence="2"/>
<dbReference type="InterPro" id="IPR011335">
    <property type="entry name" value="Restrct_endonuc-II-like"/>
</dbReference>
<dbReference type="HAMAP" id="MF_00048">
    <property type="entry name" value="UPF0102"/>
    <property type="match status" value="1"/>
</dbReference>
<keyword evidence="2" id="KW-0378">Hydrolase</keyword>
<dbReference type="AlphaFoldDB" id="A0A160VIG8"/>
<dbReference type="CDD" id="cd20736">
    <property type="entry name" value="PoNe_Nuclease"/>
    <property type="match status" value="1"/>
</dbReference>
<reference evidence="2" key="1">
    <citation type="submission" date="2015-10" db="EMBL/GenBank/DDBJ databases">
        <authorList>
            <person name="Gilbert D.G."/>
        </authorList>
    </citation>
    <scope>NUCLEOTIDE SEQUENCE</scope>
</reference>
<dbReference type="CDD" id="cd07182">
    <property type="entry name" value="RNase_HII_bacteria_HII_like"/>
    <property type="match status" value="1"/>
</dbReference>
<feature type="domain" description="RNase H type-2" evidence="1">
    <location>
        <begin position="1"/>
        <end position="107"/>
    </location>
</feature>
<dbReference type="InterPro" id="IPR012337">
    <property type="entry name" value="RNaseH-like_sf"/>
</dbReference>
<dbReference type="PROSITE" id="PS51975">
    <property type="entry name" value="RNASE_H_2"/>
    <property type="match status" value="1"/>
</dbReference>
<dbReference type="InterPro" id="IPR003509">
    <property type="entry name" value="UPF0102_YraN-like"/>
</dbReference>
<name>A0A160VIG8_9ZZZZ</name>
<proteinExistence type="inferred from homology"/>
<sequence>MALGRLKPRPDQAVIDGYALPTQIIPNKGVIKGDQTVDVIKAASIIAKVTRDNMMEQYDIIFPVYGFKKHKGYGTREHMDKLRLNKACAIHRKSFKPVAAAMPTLSWLRKEGRIGQWGEQVAAVYLIERGYEILTMNLRCAPYGEIDIIAEKDGIIIFVEVKTYSKKQLGTPAQKINQNKLKKLEAAINKYTVDMQVEKDISLDVIFVYLQPLAPKFKHFKGIRLDA</sequence>
<gene>
    <name evidence="2" type="ORF">MGWOODY_Mmi2417</name>
</gene>
<dbReference type="InterPro" id="IPR022898">
    <property type="entry name" value="RNase_HII"/>
</dbReference>